<dbReference type="InterPro" id="IPR005248">
    <property type="entry name" value="NadD/NMNAT"/>
</dbReference>
<dbReference type="NCBIfam" id="TIGR00482">
    <property type="entry name" value="nicotinate (nicotinamide) nucleotide adenylyltransferase"/>
    <property type="match status" value="1"/>
</dbReference>
<dbReference type="CDD" id="cd02165">
    <property type="entry name" value="NMNAT"/>
    <property type="match status" value="1"/>
</dbReference>
<dbReference type="GO" id="GO:0004515">
    <property type="term" value="F:nicotinate-nucleotide adenylyltransferase activity"/>
    <property type="evidence" value="ECO:0007669"/>
    <property type="project" value="UniProtKB-EC"/>
</dbReference>
<feature type="domain" description="Cytidyltransferase-like" evidence="13">
    <location>
        <begin position="35"/>
        <end position="215"/>
    </location>
</feature>
<evidence type="ECO:0000256" key="1">
    <source>
        <dbReference type="ARBA" id="ARBA00002324"/>
    </source>
</evidence>
<evidence type="ECO:0000256" key="6">
    <source>
        <dbReference type="ARBA" id="ARBA00022695"/>
    </source>
</evidence>
<evidence type="ECO:0000259" key="13">
    <source>
        <dbReference type="Pfam" id="PF01467"/>
    </source>
</evidence>
<comment type="similarity">
    <text evidence="3 11">Belongs to the NadD family.</text>
</comment>
<dbReference type="EMBL" id="QOVG01000008">
    <property type="protein sequence ID" value="NDK39654.1"/>
    <property type="molecule type" value="Genomic_DNA"/>
</dbReference>
<evidence type="ECO:0000256" key="5">
    <source>
        <dbReference type="ARBA" id="ARBA00022679"/>
    </source>
</evidence>
<evidence type="ECO:0000256" key="7">
    <source>
        <dbReference type="ARBA" id="ARBA00022741"/>
    </source>
</evidence>
<evidence type="ECO:0000256" key="4">
    <source>
        <dbReference type="ARBA" id="ARBA00022642"/>
    </source>
</evidence>
<keyword evidence="5 11" id="KW-0808">Transferase</keyword>
<keyword evidence="4 11" id="KW-0662">Pyridine nucleotide biosynthesis</keyword>
<evidence type="ECO:0000256" key="3">
    <source>
        <dbReference type="ARBA" id="ARBA00009014"/>
    </source>
</evidence>
<protein>
    <recommendedName>
        <fullName evidence="11">Probable nicotinate-nucleotide adenylyltransferase</fullName>
        <ecNumber evidence="11">2.7.7.18</ecNumber>
    </recommendedName>
    <alternativeName>
        <fullName evidence="11">Deamido-NAD(+) diphosphorylase</fullName>
    </alternativeName>
    <alternativeName>
        <fullName evidence="11">Deamido-NAD(+) pyrophosphorylase</fullName>
    </alternativeName>
    <alternativeName>
        <fullName evidence="11">Nicotinate mononucleotide adenylyltransferase</fullName>
        <shortName evidence="11">NaMN adenylyltransferase</shortName>
    </alternativeName>
</protein>
<evidence type="ECO:0000256" key="2">
    <source>
        <dbReference type="ARBA" id="ARBA00005019"/>
    </source>
</evidence>
<dbReference type="NCBIfam" id="NF000839">
    <property type="entry name" value="PRK00071.1-1"/>
    <property type="match status" value="1"/>
</dbReference>
<proteinExistence type="inferred from homology"/>
<dbReference type="NCBIfam" id="TIGR00125">
    <property type="entry name" value="cyt_tran_rel"/>
    <property type="match status" value="1"/>
</dbReference>
<comment type="caution">
    <text evidence="14">The sequence shown here is derived from an EMBL/GenBank/DDBJ whole genome shotgun (WGS) entry which is preliminary data.</text>
</comment>
<dbReference type="RefSeq" id="WP_162350224.1">
    <property type="nucleotide sequence ID" value="NZ_QOVG01000008.1"/>
</dbReference>
<comment type="pathway">
    <text evidence="2 11">Cofactor biosynthesis; NAD(+) biosynthesis; deamido-NAD(+) from nicotinate D-ribonucleotide: step 1/1.</text>
</comment>
<evidence type="ECO:0000313" key="15">
    <source>
        <dbReference type="Proteomes" id="UP001429354"/>
    </source>
</evidence>
<reference evidence="14 15" key="1">
    <citation type="submission" date="2018-07" db="EMBL/GenBank/DDBJ databases">
        <title>Whole genome Sequencing of Pseudoxanthomonas gei KCTC 32298 (T).</title>
        <authorList>
            <person name="Kumar S."/>
            <person name="Bansal K."/>
            <person name="Kaur A."/>
            <person name="Patil P."/>
            <person name="Sharma S."/>
            <person name="Patil P.B."/>
        </authorList>
    </citation>
    <scope>NUCLEOTIDE SEQUENCE [LARGE SCALE GENOMIC DNA]</scope>
    <source>
        <strain evidence="14 15">KCTC 32298</strain>
    </source>
</reference>
<dbReference type="PANTHER" id="PTHR39321">
    <property type="entry name" value="NICOTINATE-NUCLEOTIDE ADENYLYLTRANSFERASE-RELATED"/>
    <property type="match status" value="1"/>
</dbReference>
<keyword evidence="8 11" id="KW-0067">ATP-binding</keyword>
<evidence type="ECO:0000256" key="10">
    <source>
        <dbReference type="ARBA" id="ARBA00048721"/>
    </source>
</evidence>
<evidence type="ECO:0000256" key="12">
    <source>
        <dbReference type="SAM" id="MobiDB-lite"/>
    </source>
</evidence>
<dbReference type="InterPro" id="IPR004821">
    <property type="entry name" value="Cyt_trans-like"/>
</dbReference>
<keyword evidence="15" id="KW-1185">Reference proteome</keyword>
<evidence type="ECO:0000313" key="14">
    <source>
        <dbReference type="EMBL" id="NDK39654.1"/>
    </source>
</evidence>
<keyword evidence="7 11" id="KW-0547">Nucleotide-binding</keyword>
<dbReference type="Gene3D" id="3.40.50.620">
    <property type="entry name" value="HUPs"/>
    <property type="match status" value="1"/>
</dbReference>
<evidence type="ECO:0000256" key="8">
    <source>
        <dbReference type="ARBA" id="ARBA00022840"/>
    </source>
</evidence>
<keyword evidence="9 11" id="KW-0520">NAD</keyword>
<keyword evidence="6 11" id="KW-0548">Nucleotidyltransferase</keyword>
<sequence>MGGPGTPVAGRCRSTRGSPAGGLKHVAGDQALQFFYGGTFDPVHNGHMAIARAACDELGSTMRLMPAADPPHRDPPGADAFHRARMLDLAVAGEPGLVVDRRELQRQGRSYTIDTLRELRLEFGPSQPLALLIGADSLLGLPTWREWRTLFGLAHFVVAPRPGSPVDTGLPPELAEALAGRWTGSPETLRHAPAGHLYLLNQPLQPESASEVRRRISAGEAWQGLVPGPVAGYILAHGLYSQPGPVVSPV</sequence>
<comment type="function">
    <text evidence="1 11">Catalyzes the reversible adenylation of nicotinate mononucleotide (NaMN) to nicotinic acid adenine dinucleotide (NaAD).</text>
</comment>
<organism evidence="14 15">
    <name type="scientific">Pseudoxanthomonas gei</name>
    <dbReference type="NCBI Taxonomy" id="1383030"/>
    <lineage>
        <taxon>Bacteria</taxon>
        <taxon>Pseudomonadati</taxon>
        <taxon>Pseudomonadota</taxon>
        <taxon>Gammaproteobacteria</taxon>
        <taxon>Lysobacterales</taxon>
        <taxon>Lysobacteraceae</taxon>
        <taxon>Pseudoxanthomonas</taxon>
    </lineage>
</organism>
<feature type="region of interest" description="Disordered" evidence="12">
    <location>
        <begin position="1"/>
        <end position="21"/>
    </location>
</feature>
<dbReference type="InterPro" id="IPR014729">
    <property type="entry name" value="Rossmann-like_a/b/a_fold"/>
</dbReference>
<dbReference type="PANTHER" id="PTHR39321:SF3">
    <property type="entry name" value="PHOSPHOPANTETHEINE ADENYLYLTRANSFERASE"/>
    <property type="match status" value="1"/>
</dbReference>
<dbReference type="Pfam" id="PF01467">
    <property type="entry name" value="CTP_transf_like"/>
    <property type="match status" value="1"/>
</dbReference>
<dbReference type="EC" id="2.7.7.18" evidence="11"/>
<evidence type="ECO:0000256" key="11">
    <source>
        <dbReference type="HAMAP-Rule" id="MF_00244"/>
    </source>
</evidence>
<gene>
    <name evidence="11" type="primary">nadD</name>
    <name evidence="14" type="ORF">DT603_12460</name>
</gene>
<comment type="catalytic activity">
    <reaction evidence="10 11">
        <text>nicotinate beta-D-ribonucleotide + ATP + H(+) = deamido-NAD(+) + diphosphate</text>
        <dbReference type="Rhea" id="RHEA:22860"/>
        <dbReference type="ChEBI" id="CHEBI:15378"/>
        <dbReference type="ChEBI" id="CHEBI:30616"/>
        <dbReference type="ChEBI" id="CHEBI:33019"/>
        <dbReference type="ChEBI" id="CHEBI:57502"/>
        <dbReference type="ChEBI" id="CHEBI:58437"/>
        <dbReference type="EC" id="2.7.7.18"/>
    </reaction>
</comment>
<dbReference type="Proteomes" id="UP001429354">
    <property type="component" value="Unassembled WGS sequence"/>
</dbReference>
<accession>A0ABX0AK98</accession>
<name>A0ABX0AK98_9GAMM</name>
<dbReference type="HAMAP" id="MF_00244">
    <property type="entry name" value="NaMN_adenylyltr"/>
    <property type="match status" value="1"/>
</dbReference>
<evidence type="ECO:0000256" key="9">
    <source>
        <dbReference type="ARBA" id="ARBA00023027"/>
    </source>
</evidence>
<dbReference type="SUPFAM" id="SSF52374">
    <property type="entry name" value="Nucleotidylyl transferase"/>
    <property type="match status" value="1"/>
</dbReference>